<dbReference type="InterPro" id="IPR051474">
    <property type="entry name" value="Anti-sigma-K/W_factor"/>
</dbReference>
<protein>
    <recommendedName>
        <fullName evidence="10">Regulator of SigK</fullName>
    </recommendedName>
    <alternativeName>
        <fullName evidence="9">Sigma-K anti-sigma factor RskA</fullName>
    </alternativeName>
</protein>
<accession>A0A2P8HZ99</accession>
<dbReference type="Gene3D" id="1.10.10.1320">
    <property type="entry name" value="Anti-sigma factor, zinc-finger domain"/>
    <property type="match status" value="1"/>
</dbReference>
<name>A0A2P8HZ99_SACCR</name>
<evidence type="ECO:0000256" key="1">
    <source>
        <dbReference type="ARBA" id="ARBA00004167"/>
    </source>
</evidence>
<comment type="caution">
    <text evidence="14">The sequence shown here is derived from an EMBL/GenBank/DDBJ whole genome shotgun (WGS) entry which is preliminary data.</text>
</comment>
<keyword evidence="8" id="KW-0804">Transcription</keyword>
<keyword evidence="3" id="KW-1003">Cell membrane</keyword>
<evidence type="ECO:0000256" key="2">
    <source>
        <dbReference type="ARBA" id="ARBA00004236"/>
    </source>
</evidence>
<proteinExistence type="predicted"/>
<dbReference type="RefSeq" id="WP_106619846.1">
    <property type="nucleotide sequence ID" value="NZ_PYAX01000020.1"/>
</dbReference>
<evidence type="ECO:0000313" key="14">
    <source>
        <dbReference type="EMBL" id="PSL51531.1"/>
    </source>
</evidence>
<dbReference type="Pfam" id="PF10099">
    <property type="entry name" value="RskA_C"/>
    <property type="match status" value="1"/>
</dbReference>
<evidence type="ECO:0000256" key="6">
    <source>
        <dbReference type="ARBA" id="ARBA00023015"/>
    </source>
</evidence>
<evidence type="ECO:0000256" key="4">
    <source>
        <dbReference type="ARBA" id="ARBA00022692"/>
    </source>
</evidence>
<keyword evidence="15" id="KW-1185">Reference proteome</keyword>
<evidence type="ECO:0000256" key="9">
    <source>
        <dbReference type="ARBA" id="ARBA00029829"/>
    </source>
</evidence>
<evidence type="ECO:0000256" key="10">
    <source>
        <dbReference type="ARBA" id="ARBA00030803"/>
    </source>
</evidence>
<sequence length="260" mass="27806">MTGERRDDRCPREELAVGYAMHVLEPDEEGLMRAHLPGCARCRETVDATEGVTAALGGAVHQYDPPPRLRARLMDAIEHTPQVREEQHVELPESRRRPGGWGRKLLLAAAVLVLVAGVGVAGVRLVQLNDRVAQQDVRAERLERALRIASDPDTSRAVLRNTSGETVAVLLSGDDGAAVMPVDLPANDVTRQTYVVWGTGTPEPVALATFDVTADGSDVPVLAWSSDARRHNGFGLSLEQGRTAPARPSAVLASGQVGPA</sequence>
<dbReference type="GO" id="GO:0006417">
    <property type="term" value="P:regulation of translation"/>
    <property type="evidence" value="ECO:0007669"/>
    <property type="project" value="TreeGrafter"/>
</dbReference>
<dbReference type="OrthoDB" id="5183209at2"/>
<evidence type="ECO:0000256" key="3">
    <source>
        <dbReference type="ARBA" id="ARBA00022475"/>
    </source>
</evidence>
<dbReference type="PANTHER" id="PTHR37461:SF1">
    <property type="entry name" value="ANTI-SIGMA-K FACTOR RSKA"/>
    <property type="match status" value="1"/>
</dbReference>
<gene>
    <name evidence="14" type="ORF">B0I31_12064</name>
</gene>
<dbReference type="PANTHER" id="PTHR37461">
    <property type="entry name" value="ANTI-SIGMA-K FACTOR RSKA"/>
    <property type="match status" value="1"/>
</dbReference>
<organism evidence="14 15">
    <name type="scientific">Saccharothrix carnea</name>
    <dbReference type="NCBI Taxonomy" id="1280637"/>
    <lineage>
        <taxon>Bacteria</taxon>
        <taxon>Bacillati</taxon>
        <taxon>Actinomycetota</taxon>
        <taxon>Actinomycetes</taxon>
        <taxon>Pseudonocardiales</taxon>
        <taxon>Pseudonocardiaceae</taxon>
        <taxon>Saccharothrix</taxon>
    </lineage>
</organism>
<dbReference type="GO" id="GO:0005886">
    <property type="term" value="C:plasma membrane"/>
    <property type="evidence" value="ECO:0007669"/>
    <property type="project" value="UniProtKB-SubCell"/>
</dbReference>
<keyword evidence="6" id="KW-0805">Transcription regulation</keyword>
<dbReference type="InterPro" id="IPR041916">
    <property type="entry name" value="Anti_sigma_zinc_sf"/>
</dbReference>
<evidence type="ECO:0000256" key="5">
    <source>
        <dbReference type="ARBA" id="ARBA00022989"/>
    </source>
</evidence>
<evidence type="ECO:0000256" key="11">
    <source>
        <dbReference type="SAM" id="MobiDB-lite"/>
    </source>
</evidence>
<keyword evidence="5 12" id="KW-1133">Transmembrane helix</keyword>
<evidence type="ECO:0000256" key="7">
    <source>
        <dbReference type="ARBA" id="ARBA00023136"/>
    </source>
</evidence>
<evidence type="ECO:0000259" key="13">
    <source>
        <dbReference type="Pfam" id="PF10099"/>
    </source>
</evidence>
<evidence type="ECO:0000256" key="8">
    <source>
        <dbReference type="ARBA" id="ARBA00023163"/>
    </source>
</evidence>
<dbReference type="Proteomes" id="UP000241118">
    <property type="component" value="Unassembled WGS sequence"/>
</dbReference>
<dbReference type="EMBL" id="PYAX01000020">
    <property type="protein sequence ID" value="PSL51531.1"/>
    <property type="molecule type" value="Genomic_DNA"/>
</dbReference>
<dbReference type="GO" id="GO:0016989">
    <property type="term" value="F:sigma factor antagonist activity"/>
    <property type="evidence" value="ECO:0007669"/>
    <property type="project" value="TreeGrafter"/>
</dbReference>
<keyword evidence="7 12" id="KW-0472">Membrane</keyword>
<dbReference type="AlphaFoldDB" id="A0A2P8HZ99"/>
<comment type="subcellular location">
    <subcellularLocation>
        <location evidence="2">Cell membrane</location>
    </subcellularLocation>
    <subcellularLocation>
        <location evidence="1">Membrane</location>
        <topology evidence="1">Single-pass membrane protein</topology>
    </subcellularLocation>
</comment>
<evidence type="ECO:0000313" key="15">
    <source>
        <dbReference type="Proteomes" id="UP000241118"/>
    </source>
</evidence>
<feature type="region of interest" description="Disordered" evidence="11">
    <location>
        <begin position="239"/>
        <end position="260"/>
    </location>
</feature>
<evidence type="ECO:0000256" key="12">
    <source>
        <dbReference type="SAM" id="Phobius"/>
    </source>
</evidence>
<dbReference type="InterPro" id="IPR018764">
    <property type="entry name" value="RskA_C"/>
</dbReference>
<keyword evidence="4 12" id="KW-0812">Transmembrane</keyword>
<feature type="transmembrane region" description="Helical" evidence="12">
    <location>
        <begin position="105"/>
        <end position="126"/>
    </location>
</feature>
<reference evidence="14 15" key="1">
    <citation type="submission" date="2018-03" db="EMBL/GenBank/DDBJ databases">
        <title>Genomic Encyclopedia of Type Strains, Phase III (KMG-III): the genomes of soil and plant-associated and newly described type strains.</title>
        <authorList>
            <person name="Whitman W."/>
        </authorList>
    </citation>
    <scope>NUCLEOTIDE SEQUENCE [LARGE SCALE GENOMIC DNA]</scope>
    <source>
        <strain evidence="14 15">CGMCC 4.7097</strain>
    </source>
</reference>
<feature type="domain" description="Anti-sigma K factor RskA C-terminal" evidence="13">
    <location>
        <begin position="107"/>
        <end position="249"/>
    </location>
</feature>